<evidence type="ECO:0000256" key="2">
    <source>
        <dbReference type="ARBA" id="ARBA00010742"/>
    </source>
</evidence>
<evidence type="ECO:0000256" key="1">
    <source>
        <dbReference type="ARBA" id="ARBA00004418"/>
    </source>
</evidence>
<dbReference type="OrthoDB" id="7374754at2"/>
<organism evidence="8 9">
    <name type="scientific">Lichenicoccus roseus</name>
    <dbReference type="NCBI Taxonomy" id="2683649"/>
    <lineage>
        <taxon>Bacteria</taxon>
        <taxon>Pseudomonadati</taxon>
        <taxon>Pseudomonadota</taxon>
        <taxon>Alphaproteobacteria</taxon>
        <taxon>Acetobacterales</taxon>
        <taxon>Acetobacteraceae</taxon>
        <taxon>Lichenicoccus</taxon>
    </lineage>
</organism>
<evidence type="ECO:0000256" key="5">
    <source>
        <dbReference type="ARBA" id="ARBA00055538"/>
    </source>
</evidence>
<comment type="subcellular location">
    <subcellularLocation>
        <location evidence="1">Periplasm</location>
    </subcellularLocation>
</comment>
<sequence length="300" mass="31692">MICTLDRAQAQAGLRVADQKGLQKALLTASHALDDVPYPIEWSEFEAASPLLQALGAGAVDTGIAGDGPFLFAYGAGLKLHATVAIPPRGGGHVVAVIAGRNSTIRSAADLKGKRIATVRGSIGHFLLLRLAERGAFRLDQITIVLLSPAQSKAALETGSIDAWATWEPYISLEEAQAGGRVVADGGGFAGNYSFQIATDAAIRTKHDMLADFYRRLARAYAWGNTHPNAYAAIWSQQTGLPLPVSIRIADEMRTTAQPVGDAIVATEKATLETYRKAGVLPSGGPPIDGAFDRSFSLSR</sequence>
<keyword evidence="9" id="KW-1185">Reference proteome</keyword>
<dbReference type="Proteomes" id="UP000305654">
    <property type="component" value="Unassembled WGS sequence"/>
</dbReference>
<dbReference type="InterPro" id="IPR015168">
    <property type="entry name" value="SsuA/THI5"/>
</dbReference>
<gene>
    <name evidence="8" type="ORF">FE263_17745</name>
</gene>
<evidence type="ECO:0000256" key="6">
    <source>
        <dbReference type="ARBA" id="ARBA00070228"/>
    </source>
</evidence>
<comment type="similarity">
    <text evidence="2">Belongs to the bacterial solute-binding protein SsuA/TauA family.</text>
</comment>
<comment type="function">
    <text evidence="5">Part of a binding-protein-dependent transport system for aliphatic sulfonates. Putative binding protein.</text>
</comment>
<name>A0A5R9J7Q2_9PROT</name>
<dbReference type="EMBL" id="VCDI01000007">
    <property type="protein sequence ID" value="TLU71376.1"/>
    <property type="molecule type" value="Genomic_DNA"/>
</dbReference>
<dbReference type="AlphaFoldDB" id="A0A5R9J7Q2"/>
<keyword evidence="3" id="KW-0813">Transport</keyword>
<dbReference type="SMART" id="SM00062">
    <property type="entry name" value="PBPb"/>
    <property type="match status" value="1"/>
</dbReference>
<dbReference type="Gene3D" id="3.40.190.10">
    <property type="entry name" value="Periplasmic binding protein-like II"/>
    <property type="match status" value="2"/>
</dbReference>
<evidence type="ECO:0000256" key="4">
    <source>
        <dbReference type="ARBA" id="ARBA00022729"/>
    </source>
</evidence>
<dbReference type="GO" id="GO:0042626">
    <property type="term" value="F:ATPase-coupled transmembrane transporter activity"/>
    <property type="evidence" value="ECO:0007669"/>
    <property type="project" value="InterPro"/>
</dbReference>
<dbReference type="GO" id="GO:0042597">
    <property type="term" value="C:periplasmic space"/>
    <property type="evidence" value="ECO:0007669"/>
    <property type="project" value="UniProtKB-SubCell"/>
</dbReference>
<evidence type="ECO:0000313" key="9">
    <source>
        <dbReference type="Proteomes" id="UP000305654"/>
    </source>
</evidence>
<protein>
    <recommendedName>
        <fullName evidence="6">Putative aliphatic sulfonates-binding protein</fullName>
    </recommendedName>
</protein>
<dbReference type="InterPro" id="IPR001638">
    <property type="entry name" value="Solute-binding_3/MltF_N"/>
</dbReference>
<dbReference type="CDD" id="cd13558">
    <property type="entry name" value="PBP2_SsuA_like_2"/>
    <property type="match status" value="1"/>
</dbReference>
<dbReference type="GO" id="GO:0016020">
    <property type="term" value="C:membrane"/>
    <property type="evidence" value="ECO:0007669"/>
    <property type="project" value="InterPro"/>
</dbReference>
<keyword evidence="4" id="KW-0732">Signal</keyword>
<comment type="caution">
    <text evidence="8">The sequence shown here is derived from an EMBL/GenBank/DDBJ whole genome shotgun (WGS) entry which is preliminary data.</text>
</comment>
<proteinExistence type="inferred from homology"/>
<dbReference type="Pfam" id="PF09084">
    <property type="entry name" value="NMT1"/>
    <property type="match status" value="1"/>
</dbReference>
<feature type="domain" description="Solute-binding protein family 3/N-terminal" evidence="7">
    <location>
        <begin position="2"/>
        <end position="227"/>
    </location>
</feature>
<evidence type="ECO:0000313" key="8">
    <source>
        <dbReference type="EMBL" id="TLU71376.1"/>
    </source>
</evidence>
<reference evidence="8 9" key="1">
    <citation type="submission" date="2019-05" db="EMBL/GenBank/DDBJ databases">
        <authorList>
            <person name="Pankratov T."/>
            <person name="Grouzdev D."/>
        </authorList>
    </citation>
    <scope>NUCLEOTIDE SEQUENCE [LARGE SCALE GENOMIC DNA]</scope>
    <source>
        <strain evidence="8 9">KEBCLARHB70R</strain>
    </source>
</reference>
<dbReference type="PANTHER" id="PTHR30024">
    <property type="entry name" value="ALIPHATIC SULFONATES-BINDING PROTEIN-RELATED"/>
    <property type="match status" value="1"/>
</dbReference>
<evidence type="ECO:0000259" key="7">
    <source>
        <dbReference type="SMART" id="SM00062"/>
    </source>
</evidence>
<dbReference type="NCBIfam" id="TIGR01728">
    <property type="entry name" value="SsuA_fam"/>
    <property type="match status" value="1"/>
</dbReference>
<evidence type="ECO:0000256" key="3">
    <source>
        <dbReference type="ARBA" id="ARBA00022448"/>
    </source>
</evidence>
<accession>A0A5R9J7Q2</accession>
<dbReference type="SUPFAM" id="SSF53850">
    <property type="entry name" value="Periplasmic binding protein-like II"/>
    <property type="match status" value="1"/>
</dbReference>
<dbReference type="PANTHER" id="PTHR30024:SF48">
    <property type="entry name" value="ABC TRANSPORTER SUBSTRATE-BINDING PROTEIN"/>
    <property type="match status" value="1"/>
</dbReference>
<dbReference type="InterPro" id="IPR010067">
    <property type="entry name" value="ABC_SsuA_sub-bd"/>
</dbReference>
<dbReference type="FunFam" id="3.40.190.10:FF:000050">
    <property type="entry name" value="Sulfonate ABC transporter substrate-binding protein"/>
    <property type="match status" value="1"/>
</dbReference>